<feature type="non-terminal residue" evidence="2">
    <location>
        <position position="1"/>
    </location>
</feature>
<dbReference type="Proteomes" id="UP001432322">
    <property type="component" value="Unassembled WGS sequence"/>
</dbReference>
<name>A0AAV5W5P1_9BILA</name>
<dbReference type="EMBL" id="BTSY01000005">
    <property type="protein sequence ID" value="GMT27481.1"/>
    <property type="molecule type" value="Genomic_DNA"/>
</dbReference>
<evidence type="ECO:0000313" key="2">
    <source>
        <dbReference type="EMBL" id="GMT27481.1"/>
    </source>
</evidence>
<evidence type="ECO:0000313" key="3">
    <source>
        <dbReference type="Proteomes" id="UP001432322"/>
    </source>
</evidence>
<feature type="non-terminal residue" evidence="2">
    <location>
        <position position="207"/>
    </location>
</feature>
<feature type="chain" id="PRO_5043865305" evidence="1">
    <location>
        <begin position="16"/>
        <end position="207"/>
    </location>
</feature>
<comment type="caution">
    <text evidence="2">The sequence shown here is derived from an EMBL/GenBank/DDBJ whole genome shotgun (WGS) entry which is preliminary data.</text>
</comment>
<reference evidence="2" key="1">
    <citation type="submission" date="2023-10" db="EMBL/GenBank/DDBJ databases">
        <title>Genome assembly of Pristionchus species.</title>
        <authorList>
            <person name="Yoshida K."/>
            <person name="Sommer R.J."/>
        </authorList>
    </citation>
    <scope>NUCLEOTIDE SEQUENCE</scope>
    <source>
        <strain evidence="2">RS5133</strain>
    </source>
</reference>
<proteinExistence type="predicted"/>
<evidence type="ECO:0000256" key="1">
    <source>
        <dbReference type="SAM" id="SignalP"/>
    </source>
</evidence>
<gene>
    <name evidence="2" type="ORF">PFISCL1PPCAC_18778</name>
</gene>
<protein>
    <submittedName>
        <fullName evidence="2">Uncharacterized protein</fullName>
    </submittedName>
</protein>
<accession>A0AAV5W5P1</accession>
<sequence length="207" mass="22657">ILLISLCVLFSFTEAYILFENSVIIDESDIDGKATFDVPLVCDDCHVYISLPQSSARVAAKLSIGKDKNSNMRFNSIARMKGDNEEKGYWDASDDGPLLQIFNKNKKLKSAPFLAWIVQANTTGINSTQIFDASSLLSTMLYSGTITVMNTEPFTVNVFTAQPLIMSATAAGFDMVSDSSCANVVEPQDSVSYLDMSLWVSSPIITF</sequence>
<dbReference type="AlphaFoldDB" id="A0AAV5W5P1"/>
<keyword evidence="1" id="KW-0732">Signal</keyword>
<organism evidence="2 3">
    <name type="scientific">Pristionchus fissidentatus</name>
    <dbReference type="NCBI Taxonomy" id="1538716"/>
    <lineage>
        <taxon>Eukaryota</taxon>
        <taxon>Metazoa</taxon>
        <taxon>Ecdysozoa</taxon>
        <taxon>Nematoda</taxon>
        <taxon>Chromadorea</taxon>
        <taxon>Rhabditida</taxon>
        <taxon>Rhabditina</taxon>
        <taxon>Diplogasteromorpha</taxon>
        <taxon>Diplogasteroidea</taxon>
        <taxon>Neodiplogasteridae</taxon>
        <taxon>Pristionchus</taxon>
    </lineage>
</organism>
<feature type="signal peptide" evidence="1">
    <location>
        <begin position="1"/>
        <end position="15"/>
    </location>
</feature>
<keyword evidence="3" id="KW-1185">Reference proteome</keyword>